<organism evidence="2">
    <name type="scientific">viral metagenome</name>
    <dbReference type="NCBI Taxonomy" id="1070528"/>
    <lineage>
        <taxon>unclassified sequences</taxon>
        <taxon>metagenomes</taxon>
        <taxon>organismal metagenomes</taxon>
    </lineage>
</organism>
<proteinExistence type="predicted"/>
<reference evidence="2" key="1">
    <citation type="journal article" date="2020" name="Nature">
        <title>Giant virus diversity and host interactions through global metagenomics.</title>
        <authorList>
            <person name="Schulz F."/>
            <person name="Roux S."/>
            <person name="Paez-Espino D."/>
            <person name="Jungbluth S."/>
            <person name="Walsh D.A."/>
            <person name="Denef V.J."/>
            <person name="McMahon K.D."/>
            <person name="Konstantinidis K.T."/>
            <person name="Eloe-Fadrosh E.A."/>
            <person name="Kyrpides N.C."/>
            <person name="Woyke T."/>
        </authorList>
    </citation>
    <scope>NUCLEOTIDE SEQUENCE</scope>
    <source>
        <strain evidence="2">GVMAG-M-3300023174-124</strain>
    </source>
</reference>
<dbReference type="EMBL" id="MN739539">
    <property type="protein sequence ID" value="QHT11913.1"/>
    <property type="molecule type" value="Genomic_DNA"/>
</dbReference>
<dbReference type="InterPro" id="IPR002654">
    <property type="entry name" value="Glyco_trans_25"/>
</dbReference>
<name>A0A6C0D626_9ZZZZ</name>
<dbReference type="AlphaFoldDB" id="A0A6C0D626"/>
<feature type="domain" description="Glycosyl transferase family 25" evidence="1">
    <location>
        <begin position="43"/>
        <end position="91"/>
    </location>
</feature>
<evidence type="ECO:0000259" key="1">
    <source>
        <dbReference type="Pfam" id="PF01755"/>
    </source>
</evidence>
<dbReference type="CDD" id="cd06532">
    <property type="entry name" value="Glyco_transf_25"/>
    <property type="match status" value="1"/>
</dbReference>
<protein>
    <recommendedName>
        <fullName evidence="1">Glycosyl transferase family 25 domain-containing protein</fullName>
    </recommendedName>
</protein>
<dbReference type="Pfam" id="PF01755">
    <property type="entry name" value="Glyco_transf_25"/>
    <property type="match status" value="1"/>
</dbReference>
<sequence length="227" mass="26097">MTLLDNVFFINLEKRPDRLAHVTTELAKIGVHGERVNAVETRDGAVGCTMSHIKSLELAKQRNLPHVFICEDDITFLNPQLLLENIAKFESSGLDWEVLIIGGNNVPPYVQISDFCIRVSNNQTTTGYIVKQEFYNTLIANFTESAIRLIREPAKRKKYAIDIYWKSLQTSGKWYMITPPTVVQYEDYSDIEKRNVDYRGLLLDLDKPWLFQRPAPMTFSSIGQVHK</sequence>
<evidence type="ECO:0000313" key="2">
    <source>
        <dbReference type="EMBL" id="QHT11913.1"/>
    </source>
</evidence>
<accession>A0A6C0D626</accession>